<comment type="caution">
    <text evidence="1">The sequence shown here is derived from an EMBL/GenBank/DDBJ whole genome shotgun (WGS) entry which is preliminary data.</text>
</comment>
<organism evidence="1 2">
    <name type="scientific">Candidatus Magasanikbacteria bacterium CG10_big_fil_rev_8_21_14_0_10_43_6</name>
    <dbReference type="NCBI Taxonomy" id="1974650"/>
    <lineage>
        <taxon>Bacteria</taxon>
        <taxon>Candidatus Magasanikiibacteriota</taxon>
    </lineage>
</organism>
<proteinExistence type="predicted"/>
<dbReference type="Proteomes" id="UP000229362">
    <property type="component" value="Unassembled WGS sequence"/>
</dbReference>
<gene>
    <name evidence="1" type="ORF">COU33_00970</name>
</gene>
<dbReference type="AlphaFoldDB" id="A0A2M6W232"/>
<evidence type="ECO:0000313" key="1">
    <source>
        <dbReference type="EMBL" id="PIT86842.1"/>
    </source>
</evidence>
<name>A0A2M6W232_9BACT</name>
<dbReference type="EMBL" id="PFBZ01000038">
    <property type="protein sequence ID" value="PIT86842.1"/>
    <property type="molecule type" value="Genomic_DNA"/>
</dbReference>
<accession>A0A2M6W232</accession>
<protein>
    <submittedName>
        <fullName evidence="1">Uncharacterized protein</fullName>
    </submittedName>
</protein>
<sequence>MWGGGLLWRDRPWWAKVWGRGRSWAVSVHREVHGHTAHVDAVAHLLEVVRIVALDREAVLPADTGRLGVVPEAAQSSLHGGLAPAVGHNDQGLHVVGFPRVWFGTRKCCGRLYRKRVDLSSITIKKALNG</sequence>
<evidence type="ECO:0000313" key="2">
    <source>
        <dbReference type="Proteomes" id="UP000229362"/>
    </source>
</evidence>
<reference evidence="2" key="1">
    <citation type="submission" date="2017-09" db="EMBL/GenBank/DDBJ databases">
        <title>Depth-based differentiation of microbial function through sediment-hosted aquifers and enrichment of novel symbionts in the deep terrestrial subsurface.</title>
        <authorList>
            <person name="Probst A.J."/>
            <person name="Ladd B."/>
            <person name="Jarett J.K."/>
            <person name="Geller-Mcgrath D.E."/>
            <person name="Sieber C.M.K."/>
            <person name="Emerson J.B."/>
            <person name="Anantharaman K."/>
            <person name="Thomas B.C."/>
            <person name="Malmstrom R."/>
            <person name="Stieglmeier M."/>
            <person name="Klingl A."/>
            <person name="Woyke T."/>
            <person name="Ryan C.M."/>
            <person name="Banfield J.F."/>
        </authorList>
    </citation>
    <scope>NUCLEOTIDE SEQUENCE [LARGE SCALE GENOMIC DNA]</scope>
</reference>